<evidence type="ECO:0000313" key="2">
    <source>
        <dbReference type="EMBL" id="PWK62443.1"/>
    </source>
</evidence>
<dbReference type="EMBL" id="QGGW01000001">
    <property type="protein sequence ID" value="PWK62443.1"/>
    <property type="molecule type" value="Genomic_DNA"/>
</dbReference>
<evidence type="ECO:0000313" key="3">
    <source>
        <dbReference type="Proteomes" id="UP000245708"/>
    </source>
</evidence>
<dbReference type="InterPro" id="IPR029063">
    <property type="entry name" value="SAM-dependent_MTases_sf"/>
</dbReference>
<keyword evidence="2" id="KW-0808">Transferase</keyword>
<gene>
    <name evidence="2" type="ORF">C7455_101469</name>
</gene>
<dbReference type="GO" id="GO:0008168">
    <property type="term" value="F:methyltransferase activity"/>
    <property type="evidence" value="ECO:0007669"/>
    <property type="project" value="UniProtKB-KW"/>
</dbReference>
<proteinExistence type="predicted"/>
<dbReference type="Proteomes" id="UP000245708">
    <property type="component" value="Unassembled WGS sequence"/>
</dbReference>
<dbReference type="SUPFAM" id="SSF53335">
    <property type="entry name" value="S-adenosyl-L-methionine-dependent methyltransferases"/>
    <property type="match status" value="1"/>
</dbReference>
<dbReference type="GO" id="GO:0032259">
    <property type="term" value="P:methylation"/>
    <property type="evidence" value="ECO:0007669"/>
    <property type="project" value="UniProtKB-KW"/>
</dbReference>
<evidence type="ECO:0000259" key="1">
    <source>
        <dbReference type="Pfam" id="PF13649"/>
    </source>
</evidence>
<sequence length="187" mass="20662">MASSDFSLFMGQLLRRPHQVVALAPSSRFLCAEMVARIDPAAGPVIELGAGTGNITQAILDRGVAQEDLHSIEMNPEFCDRLRARFPRLNVHQMSAGEVGSLAVNDAQAVVSGLPLLSMPLGLQRDILTGTFQRVRPGGSYVQFTYGPKPPVARAVREELDLQWTVSHKIWWNMPPARVYRFTRTAH</sequence>
<keyword evidence="2" id="KW-0489">Methyltransferase</keyword>
<name>A0A316H4F0_9RHOB</name>
<dbReference type="OrthoDB" id="9805585at2"/>
<organism evidence="2 3">
    <name type="scientific">Roseicyclus mahoneyensis</name>
    <dbReference type="NCBI Taxonomy" id="164332"/>
    <lineage>
        <taxon>Bacteria</taxon>
        <taxon>Pseudomonadati</taxon>
        <taxon>Pseudomonadota</taxon>
        <taxon>Alphaproteobacteria</taxon>
        <taxon>Rhodobacterales</taxon>
        <taxon>Roseobacteraceae</taxon>
        <taxon>Roseicyclus</taxon>
    </lineage>
</organism>
<keyword evidence="3" id="KW-1185">Reference proteome</keyword>
<feature type="domain" description="Methyltransferase" evidence="1">
    <location>
        <begin position="45"/>
        <end position="139"/>
    </location>
</feature>
<dbReference type="RefSeq" id="WP_109664946.1">
    <property type="nucleotide sequence ID" value="NZ_QGGW01000001.1"/>
</dbReference>
<dbReference type="Gene3D" id="3.40.50.150">
    <property type="entry name" value="Vaccinia Virus protein VP39"/>
    <property type="match status" value="1"/>
</dbReference>
<dbReference type="CDD" id="cd02440">
    <property type="entry name" value="AdoMet_MTases"/>
    <property type="match status" value="1"/>
</dbReference>
<dbReference type="AlphaFoldDB" id="A0A316H4F0"/>
<comment type="caution">
    <text evidence="2">The sequence shown here is derived from an EMBL/GenBank/DDBJ whole genome shotgun (WGS) entry which is preliminary data.</text>
</comment>
<reference evidence="2 3" key="1">
    <citation type="submission" date="2018-05" db="EMBL/GenBank/DDBJ databases">
        <title>Genomic Encyclopedia of Type Strains, Phase IV (KMG-IV): sequencing the most valuable type-strain genomes for metagenomic binning, comparative biology and taxonomic classification.</title>
        <authorList>
            <person name="Goeker M."/>
        </authorList>
    </citation>
    <scope>NUCLEOTIDE SEQUENCE [LARGE SCALE GENOMIC DNA]</scope>
    <source>
        <strain evidence="2 3">DSM 16097</strain>
    </source>
</reference>
<dbReference type="Pfam" id="PF13649">
    <property type="entry name" value="Methyltransf_25"/>
    <property type="match status" value="1"/>
</dbReference>
<dbReference type="InterPro" id="IPR041698">
    <property type="entry name" value="Methyltransf_25"/>
</dbReference>
<protein>
    <submittedName>
        <fullName evidence="2">Phosphatidylethanolamine/phosphatidyl-N-methylethanolamine N-methyltransferase</fullName>
    </submittedName>
</protein>
<accession>A0A316H4F0</accession>